<comment type="caution">
    <text evidence="1">The sequence shown here is derived from an EMBL/GenBank/DDBJ whole genome shotgun (WGS) entry which is preliminary data.</text>
</comment>
<evidence type="ECO:0008006" key="3">
    <source>
        <dbReference type="Google" id="ProtNLM"/>
    </source>
</evidence>
<proteinExistence type="predicted"/>
<dbReference type="SUPFAM" id="SSF51120">
    <property type="entry name" value="beta-Roll"/>
    <property type="match status" value="1"/>
</dbReference>
<gene>
    <name evidence="1" type="ORF">LBW59_25940</name>
</gene>
<sequence length="76" mass="7429">DGGDGNDTITAESGTTTTITAGAGDDTIKISDWATRTTIDGGSGNDTIVLGDTGVTGGADITGGTGDDQIRLGYYG</sequence>
<dbReference type="Proteomes" id="UP001144050">
    <property type="component" value="Unassembled WGS sequence"/>
</dbReference>
<dbReference type="AlphaFoldDB" id="A0AAW5ZVM0"/>
<dbReference type="InterPro" id="IPR011049">
    <property type="entry name" value="Serralysin-like_metalloprot_C"/>
</dbReference>
<dbReference type="RefSeq" id="WP_412771094.1">
    <property type="nucleotide sequence ID" value="NZ_JAIVFG010000217.1"/>
</dbReference>
<name>A0AAW5ZVM0_RALSL</name>
<dbReference type="Gene3D" id="2.160.20.160">
    <property type="match status" value="1"/>
</dbReference>
<organism evidence="1 2">
    <name type="scientific">Ralstonia solanacearum</name>
    <name type="common">Pseudomonas solanacearum</name>
    <dbReference type="NCBI Taxonomy" id="305"/>
    <lineage>
        <taxon>Bacteria</taxon>
        <taxon>Pseudomonadati</taxon>
        <taxon>Pseudomonadota</taxon>
        <taxon>Betaproteobacteria</taxon>
        <taxon>Burkholderiales</taxon>
        <taxon>Burkholderiaceae</taxon>
        <taxon>Ralstonia</taxon>
        <taxon>Ralstonia solanacearum species complex</taxon>
    </lineage>
</organism>
<dbReference type="InterPro" id="IPR001343">
    <property type="entry name" value="Hemolysn_Ca-bd"/>
</dbReference>
<dbReference type="EMBL" id="JAIVFG010000217">
    <property type="protein sequence ID" value="MDB0574164.1"/>
    <property type="molecule type" value="Genomic_DNA"/>
</dbReference>
<dbReference type="Pfam" id="PF00353">
    <property type="entry name" value="HemolysinCabind"/>
    <property type="match status" value="3"/>
</dbReference>
<accession>A0AAW5ZVM0</accession>
<reference evidence="1" key="1">
    <citation type="submission" date="2021-09" db="EMBL/GenBank/DDBJ databases">
        <title>Genomic analysis of Ralstonia spp.</title>
        <authorList>
            <person name="Aburjaile F."/>
            <person name="Ariute J.C."/>
            <person name="Pais A.K.L."/>
            <person name="Albuquerque G.M.R."/>
            <person name="Silva A.M.F."/>
            <person name="Brenig B."/>
            <person name="Azevedo V."/>
            <person name="Matiuzzi M."/>
            <person name="Ramos R."/>
            <person name="Goes-Neto A."/>
            <person name="Soares S."/>
            <person name="Iseppon A.M.B."/>
            <person name="Souza E."/>
            <person name="Gama M."/>
        </authorList>
    </citation>
    <scope>NUCLEOTIDE SEQUENCE</scope>
    <source>
        <strain evidence="1">CCRMRs91</strain>
    </source>
</reference>
<dbReference type="GO" id="GO:0005509">
    <property type="term" value="F:calcium ion binding"/>
    <property type="evidence" value="ECO:0007669"/>
    <property type="project" value="InterPro"/>
</dbReference>
<feature type="non-terminal residue" evidence="1">
    <location>
        <position position="1"/>
    </location>
</feature>
<feature type="non-terminal residue" evidence="1">
    <location>
        <position position="76"/>
    </location>
</feature>
<evidence type="ECO:0000313" key="1">
    <source>
        <dbReference type="EMBL" id="MDB0574164.1"/>
    </source>
</evidence>
<dbReference type="PRINTS" id="PR00313">
    <property type="entry name" value="CABNDNGRPT"/>
</dbReference>
<evidence type="ECO:0000313" key="2">
    <source>
        <dbReference type="Proteomes" id="UP001144050"/>
    </source>
</evidence>
<protein>
    <recommendedName>
        <fullName evidence="3">Calcium-binding protein</fullName>
    </recommendedName>
</protein>